<sequence length="602" mass="68179">MGSMQESVALSHSTAPDLQDAYSRSIEVTKDKYYDNLFWTTDNGIDRPVLLLPKRFLYDDVTTAALDKQLADIQRQSALLASHRNYHTPIWRLPNETLSIIFLAYAFITDTLTSLEWTKTIMRVCQRWRSVARRTPALWSYVAPRPQLRRLQLDPRIVEAQLRLSAAHPLTVVLNETGTPRYRQRLAIQTLEPHLERIQSLELEIHMERADVFLRSLGWRKRDTLRHLRLLSQSGAYLLPDDVAENVVGGLRSIELVNVSLKWVLLRNLVSIELSSESVELGVSLDTATLLDVLRASPTLENLSLVRCLREDDDARNVGMRVPIELPRLRAVQIQGTKATCLTIFDTVHLPFDVAISLDIIDLSKGTDLRPLLVRLRKHFRCRRPPPPILRSIRFVDSRDAAYMQVAFFVDNLIFTHSGTIKNQGSEGALLRLVLHAQDGRELRRMMTKILDAIPVENVETLDLKCVVYPGTCRAVFSHLPALKTLRFDTIMNAHTCLRVLHILVESSSQAGSGSPLLRSPPRLLKYIRWEASLGHGTQWSNEIEEKIAGELVLVLDAYTRLGKAVERVYIEGNSCLSNQTLTTIAAKVDLALNGVHRKTVS</sequence>
<keyword evidence="2" id="KW-1185">Reference proteome</keyword>
<gene>
    <name evidence="1" type="ORF">BD626DRAFT_624282</name>
</gene>
<reference evidence="1 2" key="1">
    <citation type="journal article" date="2019" name="New Phytol.">
        <title>Comparative genomics reveals unique wood-decay strategies and fruiting body development in the Schizophyllaceae.</title>
        <authorList>
            <person name="Almasi E."/>
            <person name="Sahu N."/>
            <person name="Krizsan K."/>
            <person name="Balint B."/>
            <person name="Kovacs G.M."/>
            <person name="Kiss B."/>
            <person name="Cseklye J."/>
            <person name="Drula E."/>
            <person name="Henrissat B."/>
            <person name="Nagy I."/>
            <person name="Chovatia M."/>
            <person name="Adam C."/>
            <person name="LaButti K."/>
            <person name="Lipzen A."/>
            <person name="Riley R."/>
            <person name="Grigoriev I.V."/>
            <person name="Nagy L.G."/>
        </authorList>
    </citation>
    <scope>NUCLEOTIDE SEQUENCE [LARGE SCALE GENOMIC DNA]</scope>
    <source>
        <strain evidence="1 2">NL-1724</strain>
    </source>
</reference>
<dbReference type="OrthoDB" id="3235815at2759"/>
<comment type="caution">
    <text evidence="1">The sequence shown here is derived from an EMBL/GenBank/DDBJ whole genome shotgun (WGS) entry which is preliminary data.</text>
</comment>
<organism evidence="1 2">
    <name type="scientific">Schizophyllum amplum</name>
    <dbReference type="NCBI Taxonomy" id="97359"/>
    <lineage>
        <taxon>Eukaryota</taxon>
        <taxon>Fungi</taxon>
        <taxon>Dikarya</taxon>
        <taxon>Basidiomycota</taxon>
        <taxon>Agaricomycotina</taxon>
        <taxon>Agaricomycetes</taxon>
        <taxon>Agaricomycetidae</taxon>
        <taxon>Agaricales</taxon>
        <taxon>Schizophyllaceae</taxon>
        <taxon>Schizophyllum</taxon>
    </lineage>
</organism>
<dbReference type="Proteomes" id="UP000320762">
    <property type="component" value="Unassembled WGS sequence"/>
</dbReference>
<dbReference type="Gene3D" id="3.80.10.10">
    <property type="entry name" value="Ribonuclease Inhibitor"/>
    <property type="match status" value="1"/>
</dbReference>
<evidence type="ECO:0000313" key="2">
    <source>
        <dbReference type="Proteomes" id="UP000320762"/>
    </source>
</evidence>
<dbReference type="AlphaFoldDB" id="A0A550CVK9"/>
<protein>
    <submittedName>
        <fullName evidence="1">Uncharacterized protein</fullName>
    </submittedName>
</protein>
<proteinExistence type="predicted"/>
<dbReference type="EMBL" id="VDMD01000001">
    <property type="protein sequence ID" value="TRM68815.1"/>
    <property type="molecule type" value="Genomic_DNA"/>
</dbReference>
<evidence type="ECO:0000313" key="1">
    <source>
        <dbReference type="EMBL" id="TRM68815.1"/>
    </source>
</evidence>
<accession>A0A550CVK9</accession>
<name>A0A550CVK9_9AGAR</name>
<dbReference type="InterPro" id="IPR032675">
    <property type="entry name" value="LRR_dom_sf"/>
</dbReference>